<dbReference type="AlphaFoldDB" id="A0A291GX62"/>
<evidence type="ECO:0000313" key="2">
    <source>
        <dbReference type="EMBL" id="ATG54684.1"/>
    </source>
</evidence>
<dbReference type="Pfam" id="PF04854">
    <property type="entry name" value="DUF624"/>
    <property type="match status" value="1"/>
</dbReference>
<reference evidence="2 3" key="1">
    <citation type="journal article" date="2014" name="Int. J. Syst. Evol. Microbiol.">
        <title>Brachybacterium ginsengisoli sp. nov., isolated from soil of a ginseng field.</title>
        <authorList>
            <person name="Hoang V.A."/>
            <person name="Kim Y.J."/>
            <person name="Nguyen N.L."/>
            <person name="Yang D.C."/>
        </authorList>
    </citation>
    <scope>NUCLEOTIDE SEQUENCE [LARGE SCALE GENOMIC DNA]</scope>
    <source>
        <strain evidence="2 3">DCY80</strain>
    </source>
</reference>
<dbReference type="RefSeq" id="WP_096799149.1">
    <property type="nucleotide sequence ID" value="NZ_CP023564.1"/>
</dbReference>
<feature type="transmembrane region" description="Helical" evidence="1">
    <location>
        <begin position="175"/>
        <end position="196"/>
    </location>
</feature>
<keyword evidence="1" id="KW-0472">Membrane</keyword>
<evidence type="ECO:0000313" key="3">
    <source>
        <dbReference type="Proteomes" id="UP000217889"/>
    </source>
</evidence>
<keyword evidence="3" id="KW-1185">Reference proteome</keyword>
<evidence type="ECO:0000256" key="1">
    <source>
        <dbReference type="SAM" id="Phobius"/>
    </source>
</evidence>
<feature type="transmembrane region" description="Helical" evidence="1">
    <location>
        <begin position="34"/>
        <end position="60"/>
    </location>
</feature>
<proteinExistence type="predicted"/>
<feature type="transmembrane region" description="Helical" evidence="1">
    <location>
        <begin position="202"/>
        <end position="220"/>
    </location>
</feature>
<keyword evidence="1" id="KW-0812">Transmembrane</keyword>
<evidence type="ECO:0008006" key="4">
    <source>
        <dbReference type="Google" id="ProtNLM"/>
    </source>
</evidence>
<dbReference type="Proteomes" id="UP000217889">
    <property type="component" value="Chromosome"/>
</dbReference>
<keyword evidence="1" id="KW-1133">Transmembrane helix</keyword>
<dbReference type="EMBL" id="CP023564">
    <property type="protein sequence ID" value="ATG54684.1"/>
    <property type="molecule type" value="Genomic_DNA"/>
</dbReference>
<feature type="transmembrane region" description="Helical" evidence="1">
    <location>
        <begin position="130"/>
        <end position="154"/>
    </location>
</feature>
<name>A0A291GX62_9MICO</name>
<dbReference type="OrthoDB" id="3258866at2"/>
<dbReference type="KEGG" id="bgg:CFK41_07820"/>
<dbReference type="InterPro" id="IPR006938">
    <property type="entry name" value="DUF624"/>
</dbReference>
<protein>
    <recommendedName>
        <fullName evidence="4">DUF624 domain-containing protein</fullName>
    </recommendedName>
</protein>
<sequence>MSTTTVPQGRLMPHLVRWHLGLGELALRLFLLHLLWLLGTLAGGVVLGVLPATAAVFAVLREDRLVQAAEEVGEHRPSRGGLWAQFWTAWRAEFWRAHRLGGALALGWLVLALDRRVLTGTQFGDQLSAALGPLASGVVVVLTVVLMLLSAVMWPLAAHFSDPLPHLLRMGLVLLVRRPSITLAIALLLAAAIWLAQTMPGLVPVFGLALPAWAVTAVLWRSGAMPLSPPASGAPRG</sequence>
<accession>A0A291GX62</accession>
<gene>
    <name evidence="2" type="ORF">CFK41_07820</name>
</gene>
<organism evidence="2 3">
    <name type="scientific">Brachybacterium ginsengisoli</name>
    <dbReference type="NCBI Taxonomy" id="1331682"/>
    <lineage>
        <taxon>Bacteria</taxon>
        <taxon>Bacillati</taxon>
        <taxon>Actinomycetota</taxon>
        <taxon>Actinomycetes</taxon>
        <taxon>Micrococcales</taxon>
        <taxon>Dermabacteraceae</taxon>
        <taxon>Brachybacterium</taxon>
    </lineage>
</organism>